<keyword evidence="3 7" id="KW-0812">Transmembrane</keyword>
<accession>A0ABV5PU82</accession>
<organism evidence="9 10">
    <name type="scientific">Nonomuraea roseola</name>
    <dbReference type="NCBI Taxonomy" id="46179"/>
    <lineage>
        <taxon>Bacteria</taxon>
        <taxon>Bacillati</taxon>
        <taxon>Actinomycetota</taxon>
        <taxon>Actinomycetes</taxon>
        <taxon>Streptosporangiales</taxon>
        <taxon>Streptosporangiaceae</taxon>
        <taxon>Nonomuraea</taxon>
    </lineage>
</organism>
<feature type="transmembrane region" description="Helical" evidence="7">
    <location>
        <begin position="381"/>
        <end position="400"/>
    </location>
</feature>
<feature type="transmembrane region" description="Helical" evidence="7">
    <location>
        <begin position="253"/>
        <end position="276"/>
    </location>
</feature>
<dbReference type="PANTHER" id="PTHR23513:SF6">
    <property type="entry name" value="MAJOR FACILITATOR SUPERFAMILY ASSOCIATED DOMAIN-CONTAINING PROTEIN"/>
    <property type="match status" value="1"/>
</dbReference>
<dbReference type="EMBL" id="JBHMCE010000002">
    <property type="protein sequence ID" value="MFB9526629.1"/>
    <property type="molecule type" value="Genomic_DNA"/>
</dbReference>
<evidence type="ECO:0000256" key="2">
    <source>
        <dbReference type="ARBA" id="ARBA00022475"/>
    </source>
</evidence>
<keyword evidence="4 7" id="KW-1133">Transmembrane helix</keyword>
<proteinExistence type="predicted"/>
<feature type="transmembrane region" description="Helical" evidence="7">
    <location>
        <begin position="48"/>
        <end position="66"/>
    </location>
</feature>
<comment type="caution">
    <text evidence="9">The sequence shown here is derived from an EMBL/GenBank/DDBJ whole genome shotgun (WGS) entry which is preliminary data.</text>
</comment>
<sequence length="430" mass="44333">MDSSSPWRIAGFRTLFTASTLSQLGTNVGYIAVPLIAVSALGAGPGQVGALAMLSTVAFLVIGLPAGAWVDRLRHRRVLITADVARAALYASVPLAWWLDALTLQQLYLVVVLHGCATVFADIGSQSVLPQVVGRDRLVPANAAVMTLIALGNVAGRGAGGGLVQALSAPVAAACAAAGYLVSALRLMSLPRLPAPPSPAGRVPLRTQIAQGVRHVFGDRELRALALTASLNNLGSQIVNTMLPVLFVRELGLPAGALGLFWAVGGTGLLLGARCAGWAGRRLGHGRALALAGLCLAPAGLLLPFLDRGAGLWLAGAGYLLAMFKTGMDNVLGVSLRQRMTPDPLLGRMNATFRTLLTGALAAGAAVSGLIGELAGVRVTLWVGACVLATAFLPVFLSPLRTRRDLPEQRAEPPTSGGGPHQEDLAPSRP</sequence>
<keyword evidence="2" id="KW-1003">Cell membrane</keyword>
<gene>
    <name evidence="9" type="ORF">ACFFRN_08395</name>
</gene>
<dbReference type="Gene3D" id="1.20.1250.20">
    <property type="entry name" value="MFS general substrate transporter like domains"/>
    <property type="match status" value="1"/>
</dbReference>
<dbReference type="InterPro" id="IPR011701">
    <property type="entry name" value="MFS"/>
</dbReference>
<evidence type="ECO:0000313" key="9">
    <source>
        <dbReference type="EMBL" id="MFB9526629.1"/>
    </source>
</evidence>
<dbReference type="CDD" id="cd06173">
    <property type="entry name" value="MFS_MefA_like"/>
    <property type="match status" value="1"/>
</dbReference>
<dbReference type="Proteomes" id="UP001589646">
    <property type="component" value="Unassembled WGS sequence"/>
</dbReference>
<evidence type="ECO:0000256" key="4">
    <source>
        <dbReference type="ARBA" id="ARBA00022989"/>
    </source>
</evidence>
<comment type="subcellular location">
    <subcellularLocation>
        <location evidence="1">Cell membrane</location>
        <topology evidence="1">Multi-pass membrane protein</topology>
    </subcellularLocation>
</comment>
<evidence type="ECO:0000256" key="7">
    <source>
        <dbReference type="SAM" id="Phobius"/>
    </source>
</evidence>
<dbReference type="Pfam" id="PF07690">
    <property type="entry name" value="MFS_1"/>
    <property type="match status" value="1"/>
</dbReference>
<evidence type="ECO:0000313" key="10">
    <source>
        <dbReference type="Proteomes" id="UP001589646"/>
    </source>
</evidence>
<feature type="transmembrane region" description="Helical" evidence="7">
    <location>
        <begin position="105"/>
        <end position="125"/>
    </location>
</feature>
<evidence type="ECO:0000256" key="6">
    <source>
        <dbReference type="SAM" id="MobiDB-lite"/>
    </source>
</evidence>
<keyword evidence="5 7" id="KW-0472">Membrane</keyword>
<reference evidence="9 10" key="1">
    <citation type="submission" date="2024-09" db="EMBL/GenBank/DDBJ databases">
        <authorList>
            <person name="Sun Q."/>
            <person name="Mori K."/>
        </authorList>
    </citation>
    <scope>NUCLEOTIDE SEQUENCE [LARGE SCALE GENOMIC DNA]</scope>
    <source>
        <strain evidence="9 10">JCM 3323</strain>
    </source>
</reference>
<feature type="region of interest" description="Disordered" evidence="6">
    <location>
        <begin position="405"/>
        <end position="430"/>
    </location>
</feature>
<evidence type="ECO:0000256" key="1">
    <source>
        <dbReference type="ARBA" id="ARBA00004651"/>
    </source>
</evidence>
<evidence type="ECO:0000256" key="3">
    <source>
        <dbReference type="ARBA" id="ARBA00022692"/>
    </source>
</evidence>
<dbReference type="RefSeq" id="WP_346120305.1">
    <property type="nucleotide sequence ID" value="NZ_BAAAXC010000011.1"/>
</dbReference>
<feature type="transmembrane region" description="Helical" evidence="7">
    <location>
        <begin position="353"/>
        <end position="375"/>
    </location>
</feature>
<feature type="transmembrane region" description="Helical" evidence="7">
    <location>
        <begin position="162"/>
        <end position="182"/>
    </location>
</feature>
<dbReference type="InterPro" id="IPR020846">
    <property type="entry name" value="MFS_dom"/>
</dbReference>
<dbReference type="SUPFAM" id="SSF103473">
    <property type="entry name" value="MFS general substrate transporter"/>
    <property type="match status" value="1"/>
</dbReference>
<keyword evidence="10" id="KW-1185">Reference proteome</keyword>
<feature type="transmembrane region" description="Helical" evidence="7">
    <location>
        <begin position="137"/>
        <end position="156"/>
    </location>
</feature>
<feature type="transmembrane region" description="Helical" evidence="7">
    <location>
        <begin position="288"/>
        <end position="306"/>
    </location>
</feature>
<evidence type="ECO:0000259" key="8">
    <source>
        <dbReference type="PROSITE" id="PS50850"/>
    </source>
</evidence>
<feature type="transmembrane region" description="Helical" evidence="7">
    <location>
        <begin position="312"/>
        <end position="332"/>
    </location>
</feature>
<evidence type="ECO:0000256" key="5">
    <source>
        <dbReference type="ARBA" id="ARBA00023136"/>
    </source>
</evidence>
<name>A0ABV5PU82_9ACTN</name>
<feature type="compositionally biased region" description="Basic and acidic residues" evidence="6">
    <location>
        <begin position="421"/>
        <end position="430"/>
    </location>
</feature>
<feature type="domain" description="Major facilitator superfamily (MFS) profile" evidence="8">
    <location>
        <begin position="221"/>
        <end position="430"/>
    </location>
</feature>
<feature type="transmembrane region" description="Helical" evidence="7">
    <location>
        <begin position="21"/>
        <end position="42"/>
    </location>
</feature>
<dbReference type="InterPro" id="IPR036259">
    <property type="entry name" value="MFS_trans_sf"/>
</dbReference>
<protein>
    <submittedName>
        <fullName evidence="9">MFS transporter</fullName>
    </submittedName>
</protein>
<dbReference type="PROSITE" id="PS50850">
    <property type="entry name" value="MFS"/>
    <property type="match status" value="1"/>
</dbReference>
<dbReference type="PANTHER" id="PTHR23513">
    <property type="entry name" value="INTEGRAL MEMBRANE EFFLUX PROTEIN-RELATED"/>
    <property type="match status" value="1"/>
</dbReference>